<reference evidence="1" key="1">
    <citation type="journal article" date="2020" name="Nature">
        <title>Giant virus diversity and host interactions through global metagenomics.</title>
        <authorList>
            <person name="Schulz F."/>
            <person name="Roux S."/>
            <person name="Paez-Espino D."/>
            <person name="Jungbluth S."/>
            <person name="Walsh D.A."/>
            <person name="Denef V.J."/>
            <person name="McMahon K.D."/>
            <person name="Konstantinidis K.T."/>
            <person name="Eloe-Fadrosh E.A."/>
            <person name="Kyrpides N.C."/>
            <person name="Woyke T."/>
        </authorList>
    </citation>
    <scope>NUCLEOTIDE SEQUENCE</scope>
    <source>
        <strain evidence="1">GVMAG-M-3300027206-1</strain>
    </source>
</reference>
<dbReference type="AlphaFoldDB" id="A0A6C0JD07"/>
<organism evidence="1">
    <name type="scientific">viral metagenome</name>
    <dbReference type="NCBI Taxonomy" id="1070528"/>
    <lineage>
        <taxon>unclassified sequences</taxon>
        <taxon>metagenomes</taxon>
        <taxon>organismal metagenomes</taxon>
    </lineage>
</organism>
<accession>A0A6C0JD07</accession>
<sequence length="99" mass="11290">MTRVNNSGKRIPIFTPLNENANDLVRGYFMRDSEGGYAPNNYQVNTRGGGNNLMNNYLKFQKAIQNKSKKIRGIEALHSPSIMIKKEKKSTKKKTTKKK</sequence>
<dbReference type="EMBL" id="MN740383">
    <property type="protein sequence ID" value="QHU03499.1"/>
    <property type="molecule type" value="Genomic_DNA"/>
</dbReference>
<protein>
    <submittedName>
        <fullName evidence="1">Uncharacterized protein</fullName>
    </submittedName>
</protein>
<name>A0A6C0JD07_9ZZZZ</name>
<proteinExistence type="predicted"/>
<evidence type="ECO:0000313" key="1">
    <source>
        <dbReference type="EMBL" id="QHU03499.1"/>
    </source>
</evidence>